<evidence type="ECO:0000256" key="1">
    <source>
        <dbReference type="ARBA" id="ARBA00022679"/>
    </source>
</evidence>
<evidence type="ECO:0000313" key="3">
    <source>
        <dbReference type="Proteomes" id="UP000526408"/>
    </source>
</evidence>
<comment type="caution">
    <text evidence="2">The sequence shown here is derived from an EMBL/GenBank/DDBJ whole genome shotgun (WGS) entry which is preliminary data.</text>
</comment>
<dbReference type="EMBL" id="JAAZQQ010000002">
    <property type="protein sequence ID" value="NKX44278.1"/>
    <property type="molecule type" value="Genomic_DNA"/>
</dbReference>
<sequence>MPPAAGSLTERYQQALTLAAQGDRAGALSILAALRLARPDSPEILFQIGRLEAAGGRADAAEAALRAALALRPKEPAIWHVLHLVLTGDARRRLERDAAKARVTLGSEADCAPVYAALKAGNPDRAEALALALVKAAPEAAWPALALGEARMARGAWGGALGPLDKAVERAPDLPRARAALGETLLQLELFARAEPLLAELAEGRRPAKLPLARLLRRTLRPEDAAPLLQRAVAEAPQDRALHEELALALADLGQGEPARAAARKAATGGARLHLMRRVADGLQGAGAIAEAEATIDAALAERPRDAGLLTHRAQYRQSAGDLAGAEADLQAAIAADPDAAEAYRAYVNGRTIAAGDPVAAQIAARLARPDLPRAARRVLHFAAAKAALDRKAPDAFTHLHTANRLTAEAFPYGFDADLAEARRLVADWQTLKGWAPEGPADPVLFVTGLPRSGTTLVETILAAHPAVTAGGELPFLSRAMAPALERLRAGQGDAAGFAEAGRRYLRAARRRTGTDGIFTDKAISTFSRVGHVVTALPGARVVILRRDPRDVGLSLYRNLFPEGLHRYAYDLAAMGRYIRLHDALVAFWAQALPDRVHVIDYEALTADPGPQIRALVDFCGLPWDDACLAPERAERRVETLSFAQVRAPIGRQAVAGWRRHEAELAPLIRALEETRIDLGA</sequence>
<dbReference type="GO" id="GO:0008476">
    <property type="term" value="F:protein-tyrosine sulfotransferase activity"/>
    <property type="evidence" value="ECO:0007669"/>
    <property type="project" value="InterPro"/>
</dbReference>
<dbReference type="SMART" id="SM00028">
    <property type="entry name" value="TPR"/>
    <property type="match status" value="3"/>
</dbReference>
<evidence type="ECO:0000313" key="2">
    <source>
        <dbReference type="EMBL" id="NKX44278.1"/>
    </source>
</evidence>
<dbReference type="Pfam" id="PF13469">
    <property type="entry name" value="Sulfotransfer_3"/>
    <property type="match status" value="1"/>
</dbReference>
<dbReference type="Gene3D" id="1.25.40.10">
    <property type="entry name" value="Tetratricopeptide repeat domain"/>
    <property type="match status" value="4"/>
</dbReference>
<dbReference type="InterPro" id="IPR026634">
    <property type="entry name" value="TPST-like"/>
</dbReference>
<dbReference type="PANTHER" id="PTHR12788:SF10">
    <property type="entry name" value="PROTEIN-TYROSINE SULFOTRANSFERASE"/>
    <property type="match status" value="1"/>
</dbReference>
<dbReference type="SUPFAM" id="SSF48452">
    <property type="entry name" value="TPR-like"/>
    <property type="match status" value="2"/>
</dbReference>
<dbReference type="PANTHER" id="PTHR12788">
    <property type="entry name" value="PROTEIN-TYROSINE SULFOTRANSFERASE 2"/>
    <property type="match status" value="1"/>
</dbReference>
<reference evidence="2 3" key="1">
    <citation type="submission" date="2020-04" db="EMBL/GenBank/DDBJ databases">
        <authorList>
            <person name="Yoon J."/>
        </authorList>
    </citation>
    <scope>NUCLEOTIDE SEQUENCE [LARGE SCALE GENOMIC DNA]</scope>
    <source>
        <strain evidence="2 3">KMU-115</strain>
    </source>
</reference>
<dbReference type="InterPro" id="IPR027417">
    <property type="entry name" value="P-loop_NTPase"/>
</dbReference>
<dbReference type="RefSeq" id="WP_168622662.1">
    <property type="nucleotide sequence ID" value="NZ_JAAZQQ010000002.1"/>
</dbReference>
<gene>
    <name evidence="2" type="ORF">HCU73_06710</name>
</gene>
<dbReference type="InterPro" id="IPR019734">
    <property type="entry name" value="TPR_rpt"/>
</dbReference>
<dbReference type="Proteomes" id="UP000526408">
    <property type="component" value="Unassembled WGS sequence"/>
</dbReference>
<proteinExistence type="predicted"/>
<dbReference type="Pfam" id="PF14559">
    <property type="entry name" value="TPR_19"/>
    <property type="match status" value="1"/>
</dbReference>
<accession>A0A7X6JYZ6</accession>
<organism evidence="2 3">
    <name type="scientific">Roseicyclus persicicus</name>
    <dbReference type="NCBI Taxonomy" id="2650661"/>
    <lineage>
        <taxon>Bacteria</taxon>
        <taxon>Pseudomonadati</taxon>
        <taxon>Pseudomonadota</taxon>
        <taxon>Alphaproteobacteria</taxon>
        <taxon>Rhodobacterales</taxon>
        <taxon>Roseobacteraceae</taxon>
        <taxon>Roseicyclus</taxon>
    </lineage>
</organism>
<keyword evidence="3" id="KW-1185">Reference proteome</keyword>
<dbReference type="SUPFAM" id="SSF52540">
    <property type="entry name" value="P-loop containing nucleoside triphosphate hydrolases"/>
    <property type="match status" value="1"/>
</dbReference>
<keyword evidence="1 2" id="KW-0808">Transferase</keyword>
<dbReference type="Pfam" id="PF13432">
    <property type="entry name" value="TPR_16"/>
    <property type="match status" value="2"/>
</dbReference>
<dbReference type="InterPro" id="IPR011990">
    <property type="entry name" value="TPR-like_helical_dom_sf"/>
</dbReference>
<dbReference type="Gene3D" id="3.40.50.300">
    <property type="entry name" value="P-loop containing nucleotide triphosphate hydrolases"/>
    <property type="match status" value="1"/>
</dbReference>
<dbReference type="AlphaFoldDB" id="A0A7X6JYZ6"/>
<name>A0A7X6JYZ6_9RHOB</name>
<protein>
    <submittedName>
        <fullName evidence="2">Sulfotransferase</fullName>
    </submittedName>
</protein>